<accession>A0A840NNZ8</accession>
<evidence type="ECO:0000313" key="4">
    <source>
        <dbReference type="Proteomes" id="UP000580474"/>
    </source>
</evidence>
<dbReference type="Proteomes" id="UP000580474">
    <property type="component" value="Unassembled WGS sequence"/>
</dbReference>
<keyword evidence="4" id="KW-1185">Reference proteome</keyword>
<feature type="region of interest" description="Disordered" evidence="1">
    <location>
        <begin position="207"/>
        <end position="227"/>
    </location>
</feature>
<feature type="transmembrane region" description="Helical" evidence="2">
    <location>
        <begin position="6"/>
        <end position="27"/>
    </location>
</feature>
<organism evidence="3 4">
    <name type="scientific">Saccharopolyspora gloriosae</name>
    <dbReference type="NCBI Taxonomy" id="455344"/>
    <lineage>
        <taxon>Bacteria</taxon>
        <taxon>Bacillati</taxon>
        <taxon>Actinomycetota</taxon>
        <taxon>Actinomycetes</taxon>
        <taxon>Pseudonocardiales</taxon>
        <taxon>Pseudonocardiaceae</taxon>
        <taxon>Saccharopolyspora</taxon>
    </lineage>
</organism>
<feature type="transmembrane region" description="Helical" evidence="2">
    <location>
        <begin position="89"/>
        <end position="111"/>
    </location>
</feature>
<reference evidence="3 4" key="1">
    <citation type="submission" date="2020-08" db="EMBL/GenBank/DDBJ databases">
        <title>Sequencing the genomes of 1000 actinobacteria strains.</title>
        <authorList>
            <person name="Klenk H.-P."/>
        </authorList>
    </citation>
    <scope>NUCLEOTIDE SEQUENCE [LARGE SCALE GENOMIC DNA]</scope>
    <source>
        <strain evidence="3 4">DSM 45582</strain>
    </source>
</reference>
<gene>
    <name evidence="3" type="ORF">BJ969_003065</name>
</gene>
<comment type="caution">
    <text evidence="3">The sequence shown here is derived from an EMBL/GenBank/DDBJ whole genome shotgun (WGS) entry which is preliminary data.</text>
</comment>
<name>A0A840NNZ8_9PSEU</name>
<feature type="transmembrane region" description="Helical" evidence="2">
    <location>
        <begin position="48"/>
        <end position="69"/>
    </location>
</feature>
<protein>
    <submittedName>
        <fullName evidence="3">Uncharacterized protein</fullName>
    </submittedName>
</protein>
<feature type="compositionally biased region" description="Basic and acidic residues" evidence="1">
    <location>
        <begin position="209"/>
        <end position="218"/>
    </location>
</feature>
<evidence type="ECO:0000256" key="2">
    <source>
        <dbReference type="SAM" id="Phobius"/>
    </source>
</evidence>
<keyword evidence="2" id="KW-1133">Transmembrane helix</keyword>
<dbReference type="AlphaFoldDB" id="A0A840NNZ8"/>
<keyword evidence="2" id="KW-0472">Membrane</keyword>
<sequence>MKTVPSSLLQVAFIVLIVLPGVTYQFLRERWRGPVPAEQNFGQRVLRAITASLVLDAFYVIIAGPQLLFLVRGNLPTGFDGLTQNIRTVGVTAMLLFTVIPAIAAGAVSWWERRRLGATFRGVPTAWDHTFRDRGPCFVRARLANGSWIGGWYGTRSYATSYPHAGEIFLQSAWQMDQNGRFMRKTNDSAGVFFRIDDIEILELLDPPSHPDMHKETDCEQEAAANA</sequence>
<dbReference type="Pfam" id="PF19865">
    <property type="entry name" value="DUF6338"/>
    <property type="match status" value="1"/>
</dbReference>
<proteinExistence type="predicted"/>
<dbReference type="EMBL" id="JACHIV010000001">
    <property type="protein sequence ID" value="MBB5069977.1"/>
    <property type="molecule type" value="Genomic_DNA"/>
</dbReference>
<dbReference type="RefSeq" id="WP_184479587.1">
    <property type="nucleotide sequence ID" value="NZ_JACHIV010000001.1"/>
</dbReference>
<dbReference type="InterPro" id="IPR045919">
    <property type="entry name" value="DUF6338"/>
</dbReference>
<keyword evidence="2" id="KW-0812">Transmembrane</keyword>
<evidence type="ECO:0000313" key="3">
    <source>
        <dbReference type="EMBL" id="MBB5069977.1"/>
    </source>
</evidence>
<evidence type="ECO:0000256" key="1">
    <source>
        <dbReference type="SAM" id="MobiDB-lite"/>
    </source>
</evidence>